<feature type="transmembrane region" description="Helical" evidence="1">
    <location>
        <begin position="148"/>
        <end position="167"/>
    </location>
</feature>
<feature type="transmembrane region" description="Helical" evidence="1">
    <location>
        <begin position="111"/>
        <end position="136"/>
    </location>
</feature>
<organism evidence="2 3">
    <name type="scientific">Blastomyces parvus</name>
    <dbReference type="NCBI Taxonomy" id="2060905"/>
    <lineage>
        <taxon>Eukaryota</taxon>
        <taxon>Fungi</taxon>
        <taxon>Dikarya</taxon>
        <taxon>Ascomycota</taxon>
        <taxon>Pezizomycotina</taxon>
        <taxon>Eurotiomycetes</taxon>
        <taxon>Eurotiomycetidae</taxon>
        <taxon>Onygenales</taxon>
        <taxon>Ajellomycetaceae</taxon>
        <taxon>Blastomyces</taxon>
    </lineage>
</organism>
<accession>A0A2B7XD13</accession>
<dbReference type="EMBL" id="PDNC01000020">
    <property type="protein sequence ID" value="PGH06622.1"/>
    <property type="molecule type" value="Genomic_DNA"/>
</dbReference>
<feature type="transmembrane region" description="Helical" evidence="1">
    <location>
        <begin position="32"/>
        <end position="58"/>
    </location>
</feature>
<feature type="transmembrane region" description="Helical" evidence="1">
    <location>
        <begin position="231"/>
        <end position="252"/>
    </location>
</feature>
<gene>
    <name evidence="2" type="ORF">GX51_02249</name>
</gene>
<feature type="transmembrane region" description="Helical" evidence="1">
    <location>
        <begin position="209"/>
        <end position="225"/>
    </location>
</feature>
<keyword evidence="1" id="KW-1133">Transmembrane helix</keyword>
<sequence>MSGPPSINPSRTLPSRLKTHLARNVTKAYADLILILSCFISGIVDSAAFNVWGCFVSMQTGNTIYLGLGVSGQPDSQPYRWVLSGTAILSFAWGVFVFSRITRLAGPLRRGTMATTFLVQALLNIASGALVEAGIVPPDASDKLPSSGIVLLPLALMSFQSAGQIVASRMLDYAELPTVALTSTYCDLMIDPMLFTAPLLENPKRNRRFVSVVALVVGAALGGYLTRAGSIAGALWIAASIKIAIAAAWMFWKPDEGSIRL</sequence>
<dbReference type="AlphaFoldDB" id="A0A2B7XD13"/>
<protein>
    <recommendedName>
        <fullName evidence="4">DUF1275 domain-containing protein</fullName>
    </recommendedName>
</protein>
<dbReference type="InterPro" id="IPR010699">
    <property type="entry name" value="DUF1275"/>
</dbReference>
<comment type="caution">
    <text evidence="2">The sequence shown here is derived from an EMBL/GenBank/DDBJ whole genome shotgun (WGS) entry which is preliminary data.</text>
</comment>
<proteinExistence type="predicted"/>
<evidence type="ECO:0000256" key="1">
    <source>
        <dbReference type="SAM" id="Phobius"/>
    </source>
</evidence>
<dbReference type="Pfam" id="PF06912">
    <property type="entry name" value="DUF1275"/>
    <property type="match status" value="1"/>
</dbReference>
<keyword evidence="3" id="KW-1185">Reference proteome</keyword>
<keyword evidence="1" id="KW-0472">Membrane</keyword>
<reference evidence="2 3" key="1">
    <citation type="submission" date="2017-10" db="EMBL/GenBank/DDBJ databases">
        <title>Comparative genomics in systemic dimorphic fungi from Ajellomycetaceae.</title>
        <authorList>
            <person name="Munoz J.F."/>
            <person name="Mcewen J.G."/>
            <person name="Clay O.K."/>
            <person name="Cuomo C.A."/>
        </authorList>
    </citation>
    <scope>NUCLEOTIDE SEQUENCE [LARGE SCALE GENOMIC DNA]</scope>
    <source>
        <strain evidence="2 3">UAMH130</strain>
    </source>
</reference>
<feature type="transmembrane region" description="Helical" evidence="1">
    <location>
        <begin position="78"/>
        <end position="99"/>
    </location>
</feature>
<keyword evidence="1" id="KW-0812">Transmembrane</keyword>
<dbReference type="Proteomes" id="UP000224080">
    <property type="component" value="Unassembled WGS sequence"/>
</dbReference>
<dbReference type="STRING" id="2060905.A0A2B7XD13"/>
<evidence type="ECO:0000313" key="2">
    <source>
        <dbReference type="EMBL" id="PGH06622.1"/>
    </source>
</evidence>
<evidence type="ECO:0008006" key="4">
    <source>
        <dbReference type="Google" id="ProtNLM"/>
    </source>
</evidence>
<name>A0A2B7XD13_9EURO</name>
<dbReference type="PANTHER" id="PTHR37488:SF7">
    <property type="entry name" value="DUF1275 DOMAIN PROTEIN"/>
    <property type="match status" value="1"/>
</dbReference>
<dbReference type="PANTHER" id="PTHR37488">
    <property type="entry name" value="DUF1275 DOMAIN-CONTAINING PROTEIN"/>
    <property type="match status" value="1"/>
</dbReference>
<evidence type="ECO:0000313" key="3">
    <source>
        <dbReference type="Proteomes" id="UP000224080"/>
    </source>
</evidence>
<dbReference type="OrthoDB" id="4206105at2759"/>